<protein>
    <submittedName>
        <fullName evidence="1">Uncharacterized protein</fullName>
    </submittedName>
</protein>
<dbReference type="SUPFAM" id="SSF56672">
    <property type="entry name" value="DNA/RNA polymerases"/>
    <property type="match status" value="1"/>
</dbReference>
<keyword evidence="2" id="KW-1185">Reference proteome</keyword>
<dbReference type="EMBL" id="LN733737">
    <property type="protein sequence ID" value="CEP17896.1"/>
    <property type="molecule type" value="Genomic_DNA"/>
</dbReference>
<dbReference type="Proteomes" id="UP000054107">
    <property type="component" value="Unassembled WGS sequence"/>
</dbReference>
<dbReference type="OrthoDB" id="2289936at2759"/>
<name>A0A0B7NH77_9FUNG</name>
<proteinExistence type="predicted"/>
<evidence type="ECO:0000313" key="1">
    <source>
        <dbReference type="EMBL" id="CEP17896.1"/>
    </source>
</evidence>
<dbReference type="AlphaFoldDB" id="A0A0B7NH77"/>
<dbReference type="InterPro" id="IPR043502">
    <property type="entry name" value="DNA/RNA_pol_sf"/>
</dbReference>
<sequence length="381" mass="42614">MIDTLAEVDELNEVLAVKRGLSKNEIPIVAPGQQVQANKKARLKGPPSAEVQAIIDAAMQEPGRRRTRPKPRVLSVPTKLLNIWKKLAQLDAGLSVLDWVAIDKDAGKNLIDGLKDLRKQRPRRSNSTGLTDDDLDLDDTKSVYSMYPYDLSKMKWSSPLKAEVSINGKRVVACFDDTGGSISIIIPWFQAYGVELDIARSIIKIPTTSGVIKFQGFTSHVPGFHSKEVYKIELAKKYSKSLEEDLIPDTGEAGVVFSESNVTEGVPEFLIQVVEEFKHALSEVSGLTKIKEYKMRIQLIEGAEPIRSKCFRLTWEDEDALINQYIDEMLELDLIEEADGTWSSAAFLVGKKYGAKRCMIDYRRLNKLTVQSYFPTSTVVS</sequence>
<dbReference type="STRING" id="35722.A0A0B7NH77"/>
<dbReference type="InterPro" id="IPR032567">
    <property type="entry name" value="RTL1-rel"/>
</dbReference>
<dbReference type="Gene3D" id="3.10.10.10">
    <property type="entry name" value="HIV Type 1 Reverse Transcriptase, subunit A, domain 1"/>
    <property type="match status" value="1"/>
</dbReference>
<organism evidence="1 2">
    <name type="scientific">Parasitella parasitica</name>
    <dbReference type="NCBI Taxonomy" id="35722"/>
    <lineage>
        <taxon>Eukaryota</taxon>
        <taxon>Fungi</taxon>
        <taxon>Fungi incertae sedis</taxon>
        <taxon>Mucoromycota</taxon>
        <taxon>Mucoromycotina</taxon>
        <taxon>Mucoromycetes</taxon>
        <taxon>Mucorales</taxon>
        <taxon>Mucorineae</taxon>
        <taxon>Mucoraceae</taxon>
        <taxon>Parasitella</taxon>
    </lineage>
</organism>
<accession>A0A0B7NH77</accession>
<evidence type="ECO:0000313" key="2">
    <source>
        <dbReference type="Proteomes" id="UP000054107"/>
    </source>
</evidence>
<dbReference type="PANTHER" id="PTHR15503">
    <property type="entry name" value="LDOC1 RELATED"/>
    <property type="match status" value="1"/>
</dbReference>
<gene>
    <name evidence="1" type="primary">PARPA_12196.1 scaffold 44939</name>
</gene>
<reference evidence="1 2" key="1">
    <citation type="submission" date="2014-09" db="EMBL/GenBank/DDBJ databases">
        <authorList>
            <person name="Ellenberger Sabrina"/>
        </authorList>
    </citation>
    <scope>NUCLEOTIDE SEQUENCE [LARGE SCALE GENOMIC DNA]</scope>
    <source>
        <strain evidence="1 2">CBS 412.66</strain>
    </source>
</reference>
<dbReference type="PANTHER" id="PTHR15503:SF22">
    <property type="entry name" value="TRANSPOSON TY3-I GAG POLYPROTEIN"/>
    <property type="match status" value="1"/>
</dbReference>